<evidence type="ECO:0000313" key="2">
    <source>
        <dbReference type="EMBL" id="OQM77480.1"/>
    </source>
</evidence>
<dbReference type="EMBL" id="MDET01000001">
    <property type="protein sequence ID" value="OQM77480.1"/>
    <property type="molecule type" value="Genomic_DNA"/>
</dbReference>
<sequence length="80" mass="8418">MSELLLSAVLGSFFMARLFRGSWLRNPQYLAASIAGSVAGSLLLHAFWPALDGDFIAGAIIGVAGPYAGMTLFDLLLKSA</sequence>
<evidence type="ECO:0000313" key="3">
    <source>
        <dbReference type="Proteomes" id="UP000191905"/>
    </source>
</evidence>
<dbReference type="AlphaFoldDB" id="A0A1V8RWA6"/>
<organism evidence="2 3">
    <name type="scientific">Manganibacter manganicus</name>
    <dbReference type="NCBI Taxonomy" id="1873176"/>
    <lineage>
        <taxon>Bacteria</taxon>
        <taxon>Pseudomonadati</taxon>
        <taxon>Pseudomonadota</taxon>
        <taxon>Alphaproteobacteria</taxon>
        <taxon>Hyphomicrobiales</taxon>
        <taxon>Phyllobacteriaceae</taxon>
        <taxon>Manganibacter</taxon>
    </lineage>
</organism>
<evidence type="ECO:0000256" key="1">
    <source>
        <dbReference type="SAM" id="Phobius"/>
    </source>
</evidence>
<keyword evidence="1" id="KW-0472">Membrane</keyword>
<accession>A0A1V8RWA6</accession>
<dbReference type="Proteomes" id="UP000191905">
    <property type="component" value="Unassembled WGS sequence"/>
</dbReference>
<dbReference type="RefSeq" id="WP_080917746.1">
    <property type="nucleotide sequence ID" value="NZ_MDET01000001.1"/>
</dbReference>
<gene>
    <name evidence="2" type="ORF">BFN67_01165</name>
</gene>
<name>A0A1V8RWA6_9HYPH</name>
<protein>
    <submittedName>
        <fullName evidence="2">Uncharacterized protein</fullName>
    </submittedName>
</protein>
<feature type="transmembrane region" description="Helical" evidence="1">
    <location>
        <begin position="30"/>
        <end position="48"/>
    </location>
</feature>
<dbReference type="OrthoDB" id="8082671at2"/>
<comment type="caution">
    <text evidence="2">The sequence shown here is derived from an EMBL/GenBank/DDBJ whole genome shotgun (WGS) entry which is preliminary data.</text>
</comment>
<keyword evidence="3" id="KW-1185">Reference proteome</keyword>
<keyword evidence="1" id="KW-0812">Transmembrane</keyword>
<keyword evidence="1" id="KW-1133">Transmembrane helix</keyword>
<proteinExistence type="predicted"/>
<feature type="transmembrane region" description="Helical" evidence="1">
    <location>
        <begin position="55"/>
        <end position="77"/>
    </location>
</feature>
<reference evidence="2 3" key="1">
    <citation type="journal article" date="2016" name="Int. J. Syst. Evol. Microbiol.">
        <title>Pseudaminobacter manganicus sp. nov., isolated from sludge of a manganese mine.</title>
        <authorList>
            <person name="Li J."/>
            <person name="Huang J."/>
            <person name="Liao S."/>
            <person name="Wang G."/>
        </authorList>
    </citation>
    <scope>NUCLEOTIDE SEQUENCE [LARGE SCALE GENOMIC DNA]</scope>
    <source>
        <strain evidence="2 3">JH-7</strain>
    </source>
</reference>